<organism evidence="8 9">
    <name type="scientific">Candidatus Shapirobacteria bacterium CG07_land_8_20_14_0_80_39_12</name>
    <dbReference type="NCBI Taxonomy" id="1974480"/>
    <lineage>
        <taxon>Bacteria</taxon>
        <taxon>Candidatus Shapironibacteriota</taxon>
    </lineage>
</organism>
<keyword evidence="5 7" id="KW-0460">Magnesium</keyword>
<dbReference type="FunFam" id="3.90.80.10:FF:000003">
    <property type="entry name" value="Inorganic pyrophosphatase"/>
    <property type="match status" value="1"/>
</dbReference>
<feature type="binding site" evidence="7">
    <location>
        <position position="33"/>
    </location>
    <ligand>
        <name>substrate</name>
    </ligand>
</feature>
<feature type="binding site" evidence="7">
    <location>
        <position position="144"/>
    </location>
    <ligand>
        <name>substrate</name>
    </ligand>
</feature>
<evidence type="ECO:0000256" key="5">
    <source>
        <dbReference type="ARBA" id="ARBA00022842"/>
    </source>
</evidence>
<dbReference type="GO" id="GO:0005737">
    <property type="term" value="C:cytoplasm"/>
    <property type="evidence" value="ECO:0007669"/>
    <property type="project" value="UniProtKB-SubCell"/>
</dbReference>
<evidence type="ECO:0000256" key="3">
    <source>
        <dbReference type="ARBA" id="ARBA00022723"/>
    </source>
</evidence>
<evidence type="ECO:0000256" key="6">
    <source>
        <dbReference type="ARBA" id="ARBA00047820"/>
    </source>
</evidence>
<keyword evidence="4 7" id="KW-0378">Hydrolase</keyword>
<evidence type="ECO:0000256" key="1">
    <source>
        <dbReference type="ARBA" id="ARBA00001946"/>
    </source>
</evidence>
<protein>
    <recommendedName>
        <fullName evidence="7">Inorganic pyrophosphatase</fullName>
        <ecNumber evidence="7">3.6.1.1</ecNumber>
    </recommendedName>
    <alternativeName>
        <fullName evidence="7">Pyrophosphate phospho-hydrolase</fullName>
        <shortName evidence="7">PPase</shortName>
    </alternativeName>
</protein>
<feature type="binding site" evidence="7">
    <location>
        <position position="107"/>
    </location>
    <ligand>
        <name>Mg(2+)</name>
        <dbReference type="ChEBI" id="CHEBI:18420"/>
        <label>1</label>
    </ligand>
</feature>
<gene>
    <name evidence="7" type="primary">ppa</name>
    <name evidence="8" type="ORF">COT04_00605</name>
</gene>
<dbReference type="AlphaFoldDB" id="A0A2M6YQB4"/>
<dbReference type="Proteomes" id="UP000229559">
    <property type="component" value="Unassembled WGS sequence"/>
</dbReference>
<comment type="caution">
    <text evidence="8">The sequence shown here is derived from an EMBL/GenBank/DDBJ whole genome shotgun (WGS) entry which is preliminary data.</text>
</comment>
<comment type="similarity">
    <text evidence="7">Belongs to the PPase family.</text>
</comment>
<dbReference type="CDD" id="cd00412">
    <property type="entry name" value="pyrophosphatase"/>
    <property type="match status" value="1"/>
</dbReference>
<dbReference type="PANTHER" id="PTHR10286">
    <property type="entry name" value="INORGANIC PYROPHOSPHATASE"/>
    <property type="match status" value="1"/>
</dbReference>
<comment type="function">
    <text evidence="7">Catalyzes the hydrolysis of inorganic pyrophosphate (PPi) forming two phosphate ions.</text>
</comment>
<comment type="subunit">
    <text evidence="7">Homohexamer.</text>
</comment>
<evidence type="ECO:0000313" key="8">
    <source>
        <dbReference type="EMBL" id="PIU33328.1"/>
    </source>
</evidence>
<dbReference type="GO" id="GO:0004427">
    <property type="term" value="F:inorganic diphosphate phosphatase activity"/>
    <property type="evidence" value="ECO:0007669"/>
    <property type="project" value="UniProtKB-UniRule"/>
</dbReference>
<evidence type="ECO:0000256" key="7">
    <source>
        <dbReference type="HAMAP-Rule" id="MF_00209"/>
    </source>
</evidence>
<keyword evidence="2 7" id="KW-0963">Cytoplasm</keyword>
<comment type="subcellular location">
    <subcellularLocation>
        <location evidence="7">Cytoplasm</location>
    </subcellularLocation>
</comment>
<dbReference type="Pfam" id="PF00719">
    <property type="entry name" value="Pyrophosphatase"/>
    <property type="match status" value="1"/>
</dbReference>
<feature type="binding site" evidence="7">
    <location>
        <position position="75"/>
    </location>
    <ligand>
        <name>Mg(2+)</name>
        <dbReference type="ChEBI" id="CHEBI:18420"/>
        <label>1</label>
    </ligand>
</feature>
<evidence type="ECO:0000313" key="9">
    <source>
        <dbReference type="Proteomes" id="UP000229559"/>
    </source>
</evidence>
<keyword evidence="3 7" id="KW-0479">Metal-binding</keyword>
<name>A0A2M6YQB4_9BACT</name>
<sequence>MPKNDLVFTVPVGKNPPFEVNCVVEIPKGATNKYEYDEAINVFKLDRALYEAVFYPAEYGFIPQTLNKQDGDPLDVMVLSTFPTFPGCLVACRPIGVLRLIDSGEEDNKIIAVSANDPRFDEIKELDDLSTHAKKEIKNFFENYAELQTEKKIKIEGWSGKEKAYEIIKKAIEDYQKKK</sequence>
<feature type="binding site" evidence="7">
    <location>
        <position position="75"/>
    </location>
    <ligand>
        <name>Mg(2+)</name>
        <dbReference type="ChEBI" id="CHEBI:18420"/>
        <label>2</label>
    </ligand>
</feature>
<dbReference type="EMBL" id="PEXA01000018">
    <property type="protein sequence ID" value="PIU33328.1"/>
    <property type="molecule type" value="Genomic_DNA"/>
</dbReference>
<dbReference type="SUPFAM" id="SSF50324">
    <property type="entry name" value="Inorganic pyrophosphatase"/>
    <property type="match status" value="1"/>
</dbReference>
<dbReference type="InterPro" id="IPR036649">
    <property type="entry name" value="Pyrophosphatase_sf"/>
</dbReference>
<dbReference type="PROSITE" id="PS00387">
    <property type="entry name" value="PPASE"/>
    <property type="match status" value="1"/>
</dbReference>
<feature type="binding site" evidence="7">
    <location>
        <position position="59"/>
    </location>
    <ligand>
        <name>substrate</name>
    </ligand>
</feature>
<dbReference type="Gene3D" id="3.90.80.10">
    <property type="entry name" value="Inorganic pyrophosphatase"/>
    <property type="match status" value="1"/>
</dbReference>
<accession>A0A2M6YQB4</accession>
<comment type="catalytic activity">
    <reaction evidence="6 7">
        <text>diphosphate + H2O = 2 phosphate + H(+)</text>
        <dbReference type="Rhea" id="RHEA:24576"/>
        <dbReference type="ChEBI" id="CHEBI:15377"/>
        <dbReference type="ChEBI" id="CHEBI:15378"/>
        <dbReference type="ChEBI" id="CHEBI:33019"/>
        <dbReference type="ChEBI" id="CHEBI:43474"/>
        <dbReference type="EC" id="3.6.1.1"/>
    </reaction>
</comment>
<dbReference type="HAMAP" id="MF_00209">
    <property type="entry name" value="Inorganic_PPase"/>
    <property type="match status" value="1"/>
</dbReference>
<reference evidence="9" key="1">
    <citation type="submission" date="2017-09" db="EMBL/GenBank/DDBJ databases">
        <title>Depth-based differentiation of microbial function through sediment-hosted aquifers and enrichment of novel symbionts in the deep terrestrial subsurface.</title>
        <authorList>
            <person name="Probst A.J."/>
            <person name="Ladd B."/>
            <person name="Jarett J.K."/>
            <person name="Geller-Mcgrath D.E."/>
            <person name="Sieber C.M.K."/>
            <person name="Emerson J.B."/>
            <person name="Anantharaman K."/>
            <person name="Thomas B.C."/>
            <person name="Malmstrom R."/>
            <person name="Stieglmeier M."/>
            <person name="Klingl A."/>
            <person name="Woyke T."/>
            <person name="Ryan C.M."/>
            <person name="Banfield J.F."/>
        </authorList>
    </citation>
    <scope>NUCLEOTIDE SEQUENCE [LARGE SCALE GENOMIC DNA]</scope>
</reference>
<feature type="binding site" evidence="7">
    <location>
        <position position="47"/>
    </location>
    <ligand>
        <name>substrate</name>
    </ligand>
</feature>
<evidence type="ECO:0000256" key="4">
    <source>
        <dbReference type="ARBA" id="ARBA00022801"/>
    </source>
</evidence>
<dbReference type="EC" id="3.6.1.1" evidence="7"/>
<proteinExistence type="inferred from homology"/>
<dbReference type="GO" id="GO:0006796">
    <property type="term" value="P:phosphate-containing compound metabolic process"/>
    <property type="evidence" value="ECO:0007669"/>
    <property type="project" value="InterPro"/>
</dbReference>
<dbReference type="GO" id="GO:0000287">
    <property type="term" value="F:magnesium ion binding"/>
    <property type="evidence" value="ECO:0007669"/>
    <property type="project" value="UniProtKB-UniRule"/>
</dbReference>
<comment type="cofactor">
    <cofactor evidence="1 7">
        <name>Mg(2+)</name>
        <dbReference type="ChEBI" id="CHEBI:18420"/>
    </cofactor>
</comment>
<feature type="binding site" evidence="7">
    <location>
        <position position="70"/>
    </location>
    <ligand>
        <name>Mg(2+)</name>
        <dbReference type="ChEBI" id="CHEBI:18420"/>
        <label>1</label>
    </ligand>
</feature>
<dbReference type="InterPro" id="IPR008162">
    <property type="entry name" value="Pyrophosphatase"/>
</dbReference>
<evidence type="ECO:0000256" key="2">
    <source>
        <dbReference type="ARBA" id="ARBA00022490"/>
    </source>
</evidence>